<dbReference type="eggNOG" id="KOG2839">
    <property type="taxonomic scope" value="Eukaryota"/>
</dbReference>
<name>A0A1U7ZG85_NELNU</name>
<evidence type="ECO:0000256" key="3">
    <source>
        <dbReference type="ARBA" id="ARBA00005582"/>
    </source>
</evidence>
<dbReference type="PANTHER" id="PTHR12629:SF71">
    <property type="entry name" value="HYDROLASE 13, MITOCHONDRIAL, PUTATIVE, EXPRESSED-RELATED"/>
    <property type="match status" value="1"/>
</dbReference>
<reference evidence="11" key="1">
    <citation type="submission" date="2025-08" db="UniProtKB">
        <authorList>
            <consortium name="RefSeq"/>
        </authorList>
    </citation>
    <scope>IDENTIFICATION</scope>
</reference>
<evidence type="ECO:0000256" key="5">
    <source>
        <dbReference type="ARBA" id="ARBA00022801"/>
    </source>
</evidence>
<dbReference type="Pfam" id="PF00293">
    <property type="entry name" value="NUDIX"/>
    <property type="match status" value="1"/>
</dbReference>
<proteinExistence type="inferred from homology"/>
<sequence length="256" mass="29241">MLPLLARTGRHRQRYEDQLRLVAGCIPYRLKEDVDDHSYDLVNRLEVLMISSPNRDDLVFPKGGWEDDESVWQAACREALEEAGVRGILDENQLGVWEFRSKSRQDSSSLEGGCRGYMFALRVTEELNSWPEQASHDRKWLTVGEAFKLCRYEWMRSALDQFLRVLSKKMEQREREILMEPPSVPVTEHRIVPPNCFVTPCGSQPLDETYDCVVAGLVDPSSVPVPEHPVLPPNCYVKKPPGSPHLDEPHDCVVQG</sequence>
<evidence type="ECO:0000256" key="7">
    <source>
        <dbReference type="ARBA" id="ARBA00022946"/>
    </source>
</evidence>
<dbReference type="Gene3D" id="3.90.79.10">
    <property type="entry name" value="Nucleoside Triphosphate Pyrophosphohydrolase"/>
    <property type="match status" value="1"/>
</dbReference>
<dbReference type="SUPFAM" id="SSF55811">
    <property type="entry name" value="Nudix"/>
    <property type="match status" value="1"/>
</dbReference>
<comment type="cofactor">
    <cofactor evidence="1">
        <name>Mg(2+)</name>
        <dbReference type="ChEBI" id="CHEBI:18420"/>
    </cofactor>
</comment>
<keyword evidence="8" id="KW-0496">Mitochondrion</keyword>
<dbReference type="CDD" id="cd04666">
    <property type="entry name" value="NUDIX_DIPP2_like_Nudt4"/>
    <property type="match status" value="1"/>
</dbReference>
<dbReference type="STRING" id="4432.A0A1U7ZG85"/>
<dbReference type="GeneID" id="104592718"/>
<dbReference type="PANTHER" id="PTHR12629">
    <property type="entry name" value="DIPHOSPHOINOSITOL POLYPHOSPHATE PHOSPHOHYDROLASE"/>
    <property type="match status" value="1"/>
</dbReference>
<keyword evidence="5" id="KW-0378">Hydrolase</keyword>
<evidence type="ECO:0000313" key="10">
    <source>
        <dbReference type="Proteomes" id="UP000189703"/>
    </source>
</evidence>
<evidence type="ECO:0000256" key="1">
    <source>
        <dbReference type="ARBA" id="ARBA00001946"/>
    </source>
</evidence>
<dbReference type="InParanoid" id="A0A1U7ZG85"/>
<dbReference type="Proteomes" id="UP000189703">
    <property type="component" value="Unplaced"/>
</dbReference>
<dbReference type="InterPro" id="IPR000086">
    <property type="entry name" value="NUDIX_hydrolase_dom"/>
</dbReference>
<comment type="similarity">
    <text evidence="3">Belongs to the Nudix hydrolase family.</text>
</comment>
<dbReference type="InterPro" id="IPR047198">
    <property type="entry name" value="DDP-like_NUDIX"/>
</dbReference>
<feature type="domain" description="Nudix hydrolase" evidence="9">
    <location>
        <begin position="18"/>
        <end position="163"/>
    </location>
</feature>
<dbReference type="RefSeq" id="XP_010250478.1">
    <property type="nucleotide sequence ID" value="XM_010252176.2"/>
</dbReference>
<dbReference type="OMA" id="NICHVNG"/>
<dbReference type="InterPro" id="IPR020084">
    <property type="entry name" value="NUDIX_hydrolase_CS"/>
</dbReference>
<evidence type="ECO:0000313" key="11">
    <source>
        <dbReference type="RefSeq" id="XP_010250478.1"/>
    </source>
</evidence>
<dbReference type="PROSITE" id="PS51462">
    <property type="entry name" value="NUDIX"/>
    <property type="match status" value="1"/>
</dbReference>
<dbReference type="FunFam" id="3.90.79.10:FF:000030">
    <property type="entry name" value="Nudix hydrolase 13 mitochondrial"/>
    <property type="match status" value="1"/>
</dbReference>
<dbReference type="KEGG" id="nnu:104592718"/>
<dbReference type="InterPro" id="IPR015797">
    <property type="entry name" value="NUDIX_hydrolase-like_dom_sf"/>
</dbReference>
<dbReference type="GO" id="GO:0005737">
    <property type="term" value="C:cytoplasm"/>
    <property type="evidence" value="ECO:0000318"/>
    <property type="project" value="GO_Central"/>
</dbReference>
<protein>
    <submittedName>
        <fullName evidence="11">Nudix hydrolase 12, mitochondrial-like</fullName>
    </submittedName>
</protein>
<dbReference type="AlphaFoldDB" id="A0A1U7ZG85"/>
<evidence type="ECO:0000256" key="4">
    <source>
        <dbReference type="ARBA" id="ARBA00022723"/>
    </source>
</evidence>
<evidence type="ECO:0000259" key="9">
    <source>
        <dbReference type="PROSITE" id="PS51462"/>
    </source>
</evidence>
<dbReference type="GO" id="GO:0005634">
    <property type="term" value="C:nucleus"/>
    <property type="evidence" value="ECO:0000318"/>
    <property type="project" value="GO_Central"/>
</dbReference>
<dbReference type="GO" id="GO:0005739">
    <property type="term" value="C:mitochondrion"/>
    <property type="evidence" value="ECO:0007669"/>
    <property type="project" value="UniProtKB-SubCell"/>
</dbReference>
<keyword evidence="10" id="KW-1185">Reference proteome</keyword>
<keyword evidence="7" id="KW-0809">Transit peptide</keyword>
<evidence type="ECO:0000256" key="2">
    <source>
        <dbReference type="ARBA" id="ARBA00004173"/>
    </source>
</evidence>
<dbReference type="GO" id="GO:0016462">
    <property type="term" value="F:pyrophosphatase activity"/>
    <property type="evidence" value="ECO:0007669"/>
    <property type="project" value="InterPro"/>
</dbReference>
<organism evidence="10 11">
    <name type="scientific">Nelumbo nucifera</name>
    <name type="common">Sacred lotus</name>
    <dbReference type="NCBI Taxonomy" id="4432"/>
    <lineage>
        <taxon>Eukaryota</taxon>
        <taxon>Viridiplantae</taxon>
        <taxon>Streptophyta</taxon>
        <taxon>Embryophyta</taxon>
        <taxon>Tracheophyta</taxon>
        <taxon>Spermatophyta</taxon>
        <taxon>Magnoliopsida</taxon>
        <taxon>Proteales</taxon>
        <taxon>Nelumbonaceae</taxon>
        <taxon>Nelumbo</taxon>
    </lineage>
</organism>
<dbReference type="GO" id="GO:0046872">
    <property type="term" value="F:metal ion binding"/>
    <property type="evidence" value="ECO:0007669"/>
    <property type="project" value="UniProtKB-KW"/>
</dbReference>
<accession>A0A1U7ZG85</accession>
<dbReference type="PROSITE" id="PS00893">
    <property type="entry name" value="NUDIX_BOX"/>
    <property type="match status" value="1"/>
</dbReference>
<gene>
    <name evidence="11" type="primary">LOC104592718</name>
</gene>
<dbReference type="OrthoDB" id="2011998at2759"/>
<comment type="subcellular location">
    <subcellularLocation>
        <location evidence="2">Mitochondrion</location>
    </subcellularLocation>
</comment>
<keyword evidence="4" id="KW-0479">Metal-binding</keyword>
<evidence type="ECO:0000256" key="8">
    <source>
        <dbReference type="ARBA" id="ARBA00023128"/>
    </source>
</evidence>
<evidence type="ECO:0000256" key="6">
    <source>
        <dbReference type="ARBA" id="ARBA00022842"/>
    </source>
</evidence>
<keyword evidence="6" id="KW-0460">Magnesium</keyword>
<dbReference type="FunCoup" id="A0A1U7ZG85">
    <property type="interactions" value="1554"/>
</dbReference>